<dbReference type="InterPro" id="IPR013656">
    <property type="entry name" value="PAS_4"/>
</dbReference>
<feature type="domain" description="PAS" evidence="10">
    <location>
        <begin position="395"/>
        <end position="468"/>
    </location>
</feature>
<keyword evidence="5" id="KW-0418">Kinase</keyword>
<dbReference type="SMART" id="SM00448">
    <property type="entry name" value="REC"/>
    <property type="match status" value="1"/>
</dbReference>
<dbReference type="SMART" id="SM00387">
    <property type="entry name" value="HATPase_c"/>
    <property type="match status" value="1"/>
</dbReference>
<organism evidence="12 13">
    <name type="scientific">Salinirubellus salinus</name>
    <dbReference type="NCBI Taxonomy" id="1364945"/>
    <lineage>
        <taxon>Archaea</taxon>
        <taxon>Methanobacteriati</taxon>
        <taxon>Methanobacteriota</taxon>
        <taxon>Stenosarchaea group</taxon>
        <taxon>Halobacteria</taxon>
        <taxon>Halobacteriales</taxon>
        <taxon>Natronomonadaceae</taxon>
        <taxon>Salinirubellus</taxon>
    </lineage>
</organism>
<feature type="domain" description="Response regulatory" evidence="9">
    <location>
        <begin position="16"/>
        <end position="132"/>
    </location>
</feature>
<dbReference type="SUPFAM" id="SSF47384">
    <property type="entry name" value="Homodimeric domain of signal transducing histidine kinase"/>
    <property type="match status" value="1"/>
</dbReference>
<dbReference type="Pfam" id="PF08447">
    <property type="entry name" value="PAS_3"/>
    <property type="match status" value="1"/>
</dbReference>
<dbReference type="InterPro" id="IPR004358">
    <property type="entry name" value="Sig_transdc_His_kin-like_C"/>
</dbReference>
<dbReference type="PROSITE" id="PS50112">
    <property type="entry name" value="PAS"/>
    <property type="match status" value="3"/>
</dbReference>
<dbReference type="Pfam" id="PF02518">
    <property type="entry name" value="HATPase_c"/>
    <property type="match status" value="1"/>
</dbReference>
<dbReference type="Pfam" id="PF00072">
    <property type="entry name" value="Response_reg"/>
    <property type="match status" value="1"/>
</dbReference>
<feature type="domain" description="PAC" evidence="11">
    <location>
        <begin position="343"/>
        <end position="394"/>
    </location>
</feature>
<dbReference type="SUPFAM" id="SSF52172">
    <property type="entry name" value="CheY-like"/>
    <property type="match status" value="1"/>
</dbReference>
<evidence type="ECO:0000256" key="6">
    <source>
        <dbReference type="PROSITE-ProRule" id="PRU00169"/>
    </source>
</evidence>
<dbReference type="CDD" id="cd00082">
    <property type="entry name" value="HisKA"/>
    <property type="match status" value="1"/>
</dbReference>
<feature type="domain" description="Histidine kinase" evidence="8">
    <location>
        <begin position="521"/>
        <end position="726"/>
    </location>
</feature>
<dbReference type="InterPro" id="IPR011006">
    <property type="entry name" value="CheY-like_superfamily"/>
</dbReference>
<feature type="domain" description="PAS" evidence="10">
    <location>
        <begin position="269"/>
        <end position="339"/>
    </location>
</feature>
<dbReference type="CDD" id="cd00130">
    <property type="entry name" value="PAS"/>
    <property type="match status" value="3"/>
</dbReference>
<dbReference type="InterPro" id="IPR001610">
    <property type="entry name" value="PAC"/>
</dbReference>
<accession>A0A9E7U786</accession>
<feature type="domain" description="PAC" evidence="11">
    <location>
        <begin position="220"/>
        <end position="272"/>
    </location>
</feature>
<dbReference type="InterPro" id="IPR003594">
    <property type="entry name" value="HATPase_dom"/>
</dbReference>
<dbReference type="PROSITE" id="PS50109">
    <property type="entry name" value="HIS_KIN"/>
    <property type="match status" value="1"/>
</dbReference>
<keyword evidence="4" id="KW-0808">Transferase</keyword>
<dbReference type="Pfam" id="PF08448">
    <property type="entry name" value="PAS_4"/>
    <property type="match status" value="2"/>
</dbReference>
<dbReference type="RefSeq" id="WP_260592320.1">
    <property type="nucleotide sequence ID" value="NZ_CP104003.1"/>
</dbReference>
<feature type="domain" description="PAC" evidence="11">
    <location>
        <begin position="467"/>
        <end position="517"/>
    </location>
</feature>
<dbReference type="Gene3D" id="1.10.287.130">
    <property type="match status" value="1"/>
</dbReference>
<feature type="modified residue" description="4-aspartylphosphate" evidence="6">
    <location>
        <position position="67"/>
    </location>
</feature>
<evidence type="ECO:0000256" key="3">
    <source>
        <dbReference type="ARBA" id="ARBA00022553"/>
    </source>
</evidence>
<evidence type="ECO:0000313" key="13">
    <source>
        <dbReference type="Proteomes" id="UP001057580"/>
    </source>
</evidence>
<evidence type="ECO:0000259" key="8">
    <source>
        <dbReference type="PROSITE" id="PS50109"/>
    </source>
</evidence>
<gene>
    <name evidence="12" type="ORF">N0B31_14400</name>
</gene>
<dbReference type="InterPro" id="IPR000014">
    <property type="entry name" value="PAS"/>
</dbReference>
<evidence type="ECO:0000256" key="2">
    <source>
        <dbReference type="ARBA" id="ARBA00012438"/>
    </source>
</evidence>
<dbReference type="Gene3D" id="3.30.565.10">
    <property type="entry name" value="Histidine kinase-like ATPase, C-terminal domain"/>
    <property type="match status" value="1"/>
</dbReference>
<dbReference type="SMART" id="SM00086">
    <property type="entry name" value="PAC"/>
    <property type="match status" value="3"/>
</dbReference>
<proteinExistence type="predicted"/>
<dbReference type="Gene3D" id="3.30.450.20">
    <property type="entry name" value="PAS domain"/>
    <property type="match status" value="3"/>
</dbReference>
<dbReference type="SUPFAM" id="SSF55874">
    <property type="entry name" value="ATPase domain of HSP90 chaperone/DNA topoisomerase II/histidine kinase"/>
    <property type="match status" value="1"/>
</dbReference>
<dbReference type="PROSITE" id="PS50110">
    <property type="entry name" value="RESPONSE_REGULATORY"/>
    <property type="match status" value="1"/>
</dbReference>
<keyword evidence="13" id="KW-1185">Reference proteome</keyword>
<name>A0A9E7U786_9EURY</name>
<dbReference type="InterPro" id="IPR036890">
    <property type="entry name" value="HATPase_C_sf"/>
</dbReference>
<dbReference type="InterPro" id="IPR036097">
    <property type="entry name" value="HisK_dim/P_sf"/>
</dbReference>
<keyword evidence="3 6" id="KW-0597">Phosphoprotein</keyword>
<dbReference type="SUPFAM" id="SSF55785">
    <property type="entry name" value="PYP-like sensor domain (PAS domain)"/>
    <property type="match status" value="3"/>
</dbReference>
<feature type="domain" description="PAS" evidence="10">
    <location>
        <begin position="147"/>
        <end position="201"/>
    </location>
</feature>
<evidence type="ECO:0000313" key="12">
    <source>
        <dbReference type="EMBL" id="UWM53326.1"/>
    </source>
</evidence>
<dbReference type="NCBIfam" id="TIGR00229">
    <property type="entry name" value="sensory_box"/>
    <property type="match status" value="3"/>
</dbReference>
<dbReference type="InterPro" id="IPR001789">
    <property type="entry name" value="Sig_transdc_resp-reg_receiver"/>
</dbReference>
<dbReference type="InterPro" id="IPR013655">
    <property type="entry name" value="PAS_fold_3"/>
</dbReference>
<dbReference type="PANTHER" id="PTHR43304:SF1">
    <property type="entry name" value="PAC DOMAIN-CONTAINING PROTEIN"/>
    <property type="match status" value="1"/>
</dbReference>
<dbReference type="Pfam" id="PF00512">
    <property type="entry name" value="HisKA"/>
    <property type="match status" value="1"/>
</dbReference>
<dbReference type="GeneID" id="74943636"/>
<dbReference type="InterPro" id="IPR052162">
    <property type="entry name" value="Sensor_kinase/Photoreceptor"/>
</dbReference>
<dbReference type="Proteomes" id="UP001057580">
    <property type="component" value="Chromosome"/>
</dbReference>
<dbReference type="PANTHER" id="PTHR43304">
    <property type="entry name" value="PHYTOCHROME-LIKE PROTEIN CPH1"/>
    <property type="match status" value="1"/>
</dbReference>
<dbReference type="InterPro" id="IPR003661">
    <property type="entry name" value="HisK_dim/P_dom"/>
</dbReference>
<sequence>MRRGPVDAAHGPEPIAVLHVDDEPGFGELVAYHLERENGRFDVTTATSVEEGLARLDETRYDCIVSDYDMPRRNGLDFLAAVREDAPDLPFVLFTGKGSEEVASEAISTGVTEYLQKETGTGQYAVLANRVENAVEQYRATAAFEASQRRLSLFVEQSPLGVLEYDEDFEIVRVNEVGQEILGYAEDELLGESWDLLVSEESYDDVDSVTTDLAQQVGGHRSVDENVRKDGERIVCEWHNRIVTDDDGDVVSIVSLFQDVTERTAREAELEQYRAYLEGSTDIITVLDEAGRIQYQSPSVTRILGYGEDELVGENGFEIVHPEDRESTWAAFERILTGEEDRVSHEARLRTADDEWRWIEIRGTDYRDNPDIGGIVVNSRDINERREREQALRRTTARLQSLFDESPDMVDIHDADGRIVEANPRLCELTGYSKAELTGMHVWELDETIDPEEATGVWAEMDETAQTKMEGRYRREDGSTFPVEIHIRRHTVDGEPRFIVISRDISDRKQRERQLEQFASVVSHDLRNPLGVAKGRTDLVREECDSDHLDGIENAHARMETLVDDLLMLAREGKQVSQTEVVDLAVLAEGCWQTVHTADATLQVVTDRRIHADRSRLKQLLENLFRNAVEHGSTTSRGASRPGDTVEDGGPEVTVTVGDLSDGDGFYVADDGPGIPGADRDQVFEAGFSTAHDGTGFGLSIVERIATAHGWTVGLRDGEGGACIEIGGVDLER</sequence>
<evidence type="ECO:0000259" key="10">
    <source>
        <dbReference type="PROSITE" id="PS50112"/>
    </source>
</evidence>
<dbReference type="InterPro" id="IPR035965">
    <property type="entry name" value="PAS-like_dom_sf"/>
</dbReference>
<evidence type="ECO:0000256" key="1">
    <source>
        <dbReference type="ARBA" id="ARBA00000085"/>
    </source>
</evidence>
<dbReference type="EMBL" id="CP104003">
    <property type="protein sequence ID" value="UWM53326.1"/>
    <property type="molecule type" value="Genomic_DNA"/>
</dbReference>
<dbReference type="InterPro" id="IPR005467">
    <property type="entry name" value="His_kinase_dom"/>
</dbReference>
<dbReference type="SMART" id="SM00091">
    <property type="entry name" value="PAS"/>
    <property type="match status" value="3"/>
</dbReference>
<dbReference type="PROSITE" id="PS50113">
    <property type="entry name" value="PAC"/>
    <property type="match status" value="3"/>
</dbReference>
<dbReference type="PRINTS" id="PR00344">
    <property type="entry name" value="BCTRLSENSOR"/>
</dbReference>
<reference evidence="12" key="1">
    <citation type="submission" date="2022-09" db="EMBL/GenBank/DDBJ databases">
        <title>Diverse halophilic archaea isolated from saline environments.</title>
        <authorList>
            <person name="Cui H.-L."/>
        </authorList>
    </citation>
    <scope>NUCLEOTIDE SEQUENCE</scope>
    <source>
        <strain evidence="12">ZS-35-S2</strain>
    </source>
</reference>
<evidence type="ECO:0000256" key="7">
    <source>
        <dbReference type="SAM" id="MobiDB-lite"/>
    </source>
</evidence>
<protein>
    <recommendedName>
        <fullName evidence="2">histidine kinase</fullName>
        <ecNumber evidence="2">2.7.13.3</ecNumber>
    </recommendedName>
</protein>
<dbReference type="AlphaFoldDB" id="A0A9E7U786"/>
<feature type="region of interest" description="Disordered" evidence="7">
    <location>
        <begin position="631"/>
        <end position="651"/>
    </location>
</feature>
<comment type="catalytic activity">
    <reaction evidence="1">
        <text>ATP + protein L-histidine = ADP + protein N-phospho-L-histidine.</text>
        <dbReference type="EC" id="2.7.13.3"/>
    </reaction>
</comment>
<evidence type="ECO:0000259" key="11">
    <source>
        <dbReference type="PROSITE" id="PS50113"/>
    </source>
</evidence>
<evidence type="ECO:0000256" key="4">
    <source>
        <dbReference type="ARBA" id="ARBA00022679"/>
    </source>
</evidence>
<dbReference type="EC" id="2.7.13.3" evidence="2"/>
<dbReference type="InterPro" id="IPR000700">
    <property type="entry name" value="PAS-assoc_C"/>
</dbReference>
<dbReference type="CDD" id="cd00156">
    <property type="entry name" value="REC"/>
    <property type="match status" value="1"/>
</dbReference>
<evidence type="ECO:0000259" key="9">
    <source>
        <dbReference type="PROSITE" id="PS50110"/>
    </source>
</evidence>
<dbReference type="KEGG" id="ssai:N0B31_14400"/>
<dbReference type="SMART" id="SM00388">
    <property type="entry name" value="HisKA"/>
    <property type="match status" value="1"/>
</dbReference>
<dbReference type="GO" id="GO:0000155">
    <property type="term" value="F:phosphorelay sensor kinase activity"/>
    <property type="evidence" value="ECO:0007669"/>
    <property type="project" value="InterPro"/>
</dbReference>
<dbReference type="Gene3D" id="3.40.50.2300">
    <property type="match status" value="1"/>
</dbReference>
<evidence type="ECO:0000256" key="5">
    <source>
        <dbReference type="ARBA" id="ARBA00022777"/>
    </source>
</evidence>
<dbReference type="CDD" id="cd00075">
    <property type="entry name" value="HATPase"/>
    <property type="match status" value="1"/>
</dbReference>